<dbReference type="InterPro" id="IPR011047">
    <property type="entry name" value="Quinoprotein_ADH-like_sf"/>
</dbReference>
<feature type="repeat" description="WD" evidence="3">
    <location>
        <begin position="847"/>
        <end position="881"/>
    </location>
</feature>
<feature type="repeat" description="WD" evidence="3">
    <location>
        <begin position="1140"/>
        <end position="1181"/>
    </location>
</feature>
<dbReference type="InterPro" id="IPR020472">
    <property type="entry name" value="WD40_PAC1"/>
</dbReference>
<keyword evidence="4" id="KW-0812">Transmembrane</keyword>
<dbReference type="CDD" id="cd00093">
    <property type="entry name" value="HTH_XRE"/>
    <property type="match status" value="1"/>
</dbReference>
<dbReference type="RefSeq" id="WP_146174892.1">
    <property type="nucleotide sequence ID" value="NZ_PVTF01000007.1"/>
</dbReference>
<feature type="repeat" description="WD" evidence="3">
    <location>
        <begin position="727"/>
        <end position="748"/>
    </location>
</feature>
<dbReference type="PROSITE" id="PS50294">
    <property type="entry name" value="WD_REPEATS_REGION"/>
    <property type="match status" value="10"/>
</dbReference>
<feature type="repeat" description="WD" evidence="3">
    <location>
        <begin position="1016"/>
        <end position="1057"/>
    </location>
</feature>
<feature type="repeat" description="WD" evidence="3">
    <location>
        <begin position="585"/>
        <end position="617"/>
    </location>
</feature>
<dbReference type="InterPro" id="IPR049052">
    <property type="entry name" value="nSTAND1"/>
</dbReference>
<dbReference type="CDD" id="cd00267">
    <property type="entry name" value="ABC_ATPase"/>
    <property type="match status" value="1"/>
</dbReference>
<sequence length="1209" mass="126922">MVGPEGIRSRREFAEALTGVRVGVGLTVRQVAVRAGAGGAHSTVGDWFSGRGLPSTSSRDLLVRVLRACGVVEAGPWLEAWQRVRLVPGPRPGGVEPYRGLASFDAEHAEWFFGREALTAELVACVRADVEAGGGIRLVVGASGSGKSSLLRAGLVPAMSPEWTIRVMAPGPRPVEELERAGEARVLVVDQFEELFTAGADDLGQRAFVEALRERADAGAVVVIGLRADFYGQALSHPELVAAVRSDQLAVGPMTRAELRRAIVEPARRAGFEVDDGLVEVLLVEAAPQAREAAVLPLLSHVLYATWRHSTDRRLTVADYRRVGGVHEAVAATADDIYESLDEPRRELTRRLFLSLVSVAPDIADTRRRVDRAELVGDVPGAAEVLDRFVAQRLVTADEDSVRLGHEALLWAWPLLRGWLDNDRASLVVGRRLGEAAAAWHHENRDPTALYRGTRLAVAEEWVDNGGVPGVLAAEFLRLSVDRERAERQAARRRTRRLRRFVAGLLVLVLLTAAAVAFALDGQRVIRDQRDTALAGKVANEAVRLRAADPASAAHLALASYRVASTVESRSALLSTSGTPYARRLTDHTGSVRATTFTADGTVLATASLDGTIRLWEATDPHHPASSAVVTAHTDGVTSLAVGDGLLVSGGADRAARLWDIGDPRRPRSLGVAAGHEKGVTSVALGGHVLATGSHDGTVRLWDVTDPLSPKGFGVLERREGTVRAVFSPDGRTLAVTGADGVVALWDLTDPAAPRGPVRLTGHTDRVLGAAFSPDGTMLASGSFDNTVRLWDVASGTALGVLTGHGGGVAAIAFGPDGHTVATGSYDLGVALWDVSDPATPSAPVTLAGHAGTVYGLAFGPDGRVLASGSDDGTARLWDLRQPVLAGNNAEVNAVAFSPDGRTLVGGSYRTSRVWDVTDPHAVSPRSTLVGHTDGVLAAVFAPGGTLLATASLDGTVRLWDLRTATSSATVEVGAGNLFAAAFSPDGRTLAVAGEAREVHLLDVSDPSHPEQVGLLSGHTGAVSAVAFAPDGRTLATASRDRTVRLWDVAGRTTAAEVADDAKAVAFAPDGRTLATGGADHSVRLRDVGDPTRPPRVLVGHTDSVAAVAFSPDGRTLASGSGDHTARLWDVASGAAVASLSGHTDAVYAVAFAPDGRTLATGGDDATVRLWDTDVDRVASRVCVMADPPLDRAAWDRHFPNVGYRPPCP</sequence>
<dbReference type="Proteomes" id="UP000239494">
    <property type="component" value="Unassembled WGS sequence"/>
</dbReference>
<evidence type="ECO:0000313" key="6">
    <source>
        <dbReference type="EMBL" id="PRY39739.1"/>
    </source>
</evidence>
<feature type="repeat" description="WD" evidence="3">
    <location>
        <begin position="673"/>
        <end position="704"/>
    </location>
</feature>
<dbReference type="Pfam" id="PF20703">
    <property type="entry name" value="nSTAND1"/>
    <property type="match status" value="1"/>
</dbReference>
<evidence type="ECO:0000256" key="2">
    <source>
        <dbReference type="ARBA" id="ARBA00022737"/>
    </source>
</evidence>
<gene>
    <name evidence="6" type="ORF">CLV43_107326</name>
</gene>
<dbReference type="InterPro" id="IPR001680">
    <property type="entry name" value="WD40_rpt"/>
</dbReference>
<dbReference type="InterPro" id="IPR036322">
    <property type="entry name" value="WD40_repeat_dom_sf"/>
</dbReference>
<keyword evidence="4" id="KW-0472">Membrane</keyword>
<feature type="repeat" description="WD" evidence="3">
    <location>
        <begin position="802"/>
        <end position="843"/>
    </location>
</feature>
<name>A0A2T0T272_9PSEU</name>
<accession>A0A2T0T272</accession>
<dbReference type="PANTHER" id="PTHR19848:SF8">
    <property type="entry name" value="F-BOX AND WD REPEAT DOMAIN CONTAINING 7"/>
    <property type="match status" value="1"/>
</dbReference>
<evidence type="ECO:0000256" key="4">
    <source>
        <dbReference type="SAM" id="Phobius"/>
    </source>
</evidence>
<dbReference type="SUPFAM" id="SSF50998">
    <property type="entry name" value="Quinoprotein alcohol dehydrogenase-like"/>
    <property type="match status" value="1"/>
</dbReference>
<dbReference type="PANTHER" id="PTHR19848">
    <property type="entry name" value="WD40 REPEAT PROTEIN"/>
    <property type="match status" value="1"/>
</dbReference>
<feature type="repeat" description="WD" evidence="3">
    <location>
        <begin position="929"/>
        <end position="970"/>
    </location>
</feature>
<reference evidence="6 7" key="1">
    <citation type="submission" date="2018-03" db="EMBL/GenBank/DDBJ databases">
        <title>Genomic Encyclopedia of Archaeal and Bacterial Type Strains, Phase II (KMG-II): from individual species to whole genera.</title>
        <authorList>
            <person name="Goeker M."/>
        </authorList>
    </citation>
    <scope>NUCLEOTIDE SEQUENCE [LARGE SCALE GENOMIC DNA]</scope>
    <source>
        <strain evidence="6 7">DSM 44720</strain>
    </source>
</reference>
<feature type="transmembrane region" description="Helical" evidence="4">
    <location>
        <begin position="501"/>
        <end position="520"/>
    </location>
</feature>
<feature type="repeat" description="WD" evidence="3">
    <location>
        <begin position="760"/>
        <end position="801"/>
    </location>
</feature>
<feature type="domain" description="Novel STAND NTPase 1" evidence="5">
    <location>
        <begin position="97"/>
        <end position="447"/>
    </location>
</feature>
<dbReference type="PRINTS" id="PR00320">
    <property type="entry name" value="GPROTEINBRPT"/>
</dbReference>
<protein>
    <submittedName>
        <fullName evidence="6">WD40 repeat protein</fullName>
    </submittedName>
</protein>
<dbReference type="SMART" id="SM00320">
    <property type="entry name" value="WD40"/>
    <property type="match status" value="14"/>
</dbReference>
<comment type="caution">
    <text evidence="6">The sequence shown here is derived from an EMBL/GenBank/DDBJ whole genome shotgun (WGS) entry which is preliminary data.</text>
</comment>
<keyword evidence="2" id="KW-0677">Repeat</keyword>
<dbReference type="Gene3D" id="2.130.10.10">
    <property type="entry name" value="YVTN repeat-like/Quinoprotein amine dehydrogenase"/>
    <property type="match status" value="5"/>
</dbReference>
<keyword evidence="7" id="KW-1185">Reference proteome</keyword>
<feature type="repeat" description="WD" evidence="3">
    <location>
        <begin position="630"/>
        <end position="669"/>
    </location>
</feature>
<evidence type="ECO:0000259" key="5">
    <source>
        <dbReference type="Pfam" id="PF20703"/>
    </source>
</evidence>
<dbReference type="EMBL" id="PVTF01000007">
    <property type="protein sequence ID" value="PRY39739.1"/>
    <property type="molecule type" value="Genomic_DNA"/>
</dbReference>
<organism evidence="6 7">
    <name type="scientific">Umezawaea tangerina</name>
    <dbReference type="NCBI Taxonomy" id="84725"/>
    <lineage>
        <taxon>Bacteria</taxon>
        <taxon>Bacillati</taxon>
        <taxon>Actinomycetota</taxon>
        <taxon>Actinomycetes</taxon>
        <taxon>Pseudonocardiales</taxon>
        <taxon>Pseudonocardiaceae</taxon>
        <taxon>Umezawaea</taxon>
    </lineage>
</organism>
<keyword evidence="1 3" id="KW-0853">WD repeat</keyword>
<proteinExistence type="predicted"/>
<keyword evidence="4" id="KW-1133">Transmembrane helix</keyword>
<dbReference type="CDD" id="cd00200">
    <property type="entry name" value="WD40"/>
    <property type="match status" value="2"/>
</dbReference>
<dbReference type="SUPFAM" id="SSF52540">
    <property type="entry name" value="P-loop containing nucleoside triphosphate hydrolases"/>
    <property type="match status" value="1"/>
</dbReference>
<dbReference type="OrthoDB" id="192618at2"/>
<evidence type="ECO:0000313" key="7">
    <source>
        <dbReference type="Proteomes" id="UP000239494"/>
    </source>
</evidence>
<dbReference type="InterPro" id="IPR019775">
    <property type="entry name" value="WD40_repeat_CS"/>
</dbReference>
<dbReference type="PROSITE" id="PS50082">
    <property type="entry name" value="WD_REPEATS_2"/>
    <property type="match status" value="12"/>
</dbReference>
<evidence type="ECO:0000256" key="1">
    <source>
        <dbReference type="ARBA" id="ARBA00022574"/>
    </source>
</evidence>
<feature type="repeat" description="WD" evidence="3">
    <location>
        <begin position="1098"/>
        <end position="1139"/>
    </location>
</feature>
<dbReference type="SUPFAM" id="SSF50978">
    <property type="entry name" value="WD40 repeat-like"/>
    <property type="match status" value="1"/>
</dbReference>
<dbReference type="InterPro" id="IPR001387">
    <property type="entry name" value="Cro/C1-type_HTH"/>
</dbReference>
<dbReference type="InterPro" id="IPR015943">
    <property type="entry name" value="WD40/YVTN_repeat-like_dom_sf"/>
</dbReference>
<dbReference type="AlphaFoldDB" id="A0A2T0T272"/>
<dbReference type="Pfam" id="PF00400">
    <property type="entry name" value="WD40"/>
    <property type="match status" value="13"/>
</dbReference>
<dbReference type="InterPro" id="IPR027417">
    <property type="entry name" value="P-loop_NTPase"/>
</dbReference>
<feature type="repeat" description="WD" evidence="3">
    <location>
        <begin position="885"/>
        <end position="925"/>
    </location>
</feature>
<evidence type="ECO:0000256" key="3">
    <source>
        <dbReference type="PROSITE-ProRule" id="PRU00221"/>
    </source>
</evidence>
<dbReference type="PROSITE" id="PS00678">
    <property type="entry name" value="WD_REPEATS_1"/>
    <property type="match status" value="8"/>
</dbReference>